<evidence type="ECO:0000313" key="3">
    <source>
        <dbReference type="Proteomes" id="UP000238916"/>
    </source>
</evidence>
<reference evidence="3" key="1">
    <citation type="submission" date="2018-02" db="EMBL/GenBank/DDBJ databases">
        <authorList>
            <person name="Hausmann B."/>
        </authorList>
    </citation>
    <scope>NUCLEOTIDE SEQUENCE [LARGE SCALE GENOMIC DNA]</scope>
    <source>
        <strain evidence="3">Peat soil MAG SbF1</strain>
    </source>
</reference>
<proteinExistence type="predicted"/>
<dbReference type="InterPro" id="IPR013097">
    <property type="entry name" value="Dabb"/>
</dbReference>
<dbReference type="SUPFAM" id="SSF54909">
    <property type="entry name" value="Dimeric alpha+beta barrel"/>
    <property type="match status" value="1"/>
</dbReference>
<dbReference type="OrthoDB" id="9808130at2"/>
<evidence type="ECO:0000313" key="2">
    <source>
        <dbReference type="EMBL" id="SPF49963.1"/>
    </source>
</evidence>
<dbReference type="Proteomes" id="UP000238916">
    <property type="component" value="Unassembled WGS sequence"/>
</dbReference>
<feature type="domain" description="Stress-response A/B barrel" evidence="1">
    <location>
        <begin position="2"/>
        <end position="93"/>
    </location>
</feature>
<dbReference type="Pfam" id="PF07876">
    <property type="entry name" value="Dabb"/>
    <property type="match status" value="1"/>
</dbReference>
<sequence>MIVNNLLLKLKERTNENIAKAEDVLLSMKGKIEVLRDLQVEVDIRHGGSSYDLMLITKFDSMEDLDAYLIHPVHVEVAKYIGSVLETGASVCYESKGE</sequence>
<dbReference type="Gene3D" id="3.30.70.100">
    <property type="match status" value="1"/>
</dbReference>
<name>A0A2U3LDH3_9FIRM</name>
<dbReference type="InterPro" id="IPR011008">
    <property type="entry name" value="Dimeric_a/b-barrel"/>
</dbReference>
<dbReference type="PANTHER" id="PTHR37832:SF1">
    <property type="entry name" value="STRESS-RESPONSE A_B BARREL DOMAIN-CONTAINING PROTEIN"/>
    <property type="match status" value="1"/>
</dbReference>
<organism evidence="2 3">
    <name type="scientific">Candidatus Desulfosporosinus infrequens</name>
    <dbReference type="NCBI Taxonomy" id="2043169"/>
    <lineage>
        <taxon>Bacteria</taxon>
        <taxon>Bacillati</taxon>
        <taxon>Bacillota</taxon>
        <taxon>Clostridia</taxon>
        <taxon>Eubacteriales</taxon>
        <taxon>Desulfitobacteriaceae</taxon>
        <taxon>Desulfosporosinus</taxon>
    </lineage>
</organism>
<gene>
    <name evidence="2" type="ORF">SBF1_4670005</name>
</gene>
<protein>
    <submittedName>
        <fullName evidence="2">Stress responsive alpha-beta barrel domain-containing protein</fullName>
    </submittedName>
</protein>
<evidence type="ECO:0000259" key="1">
    <source>
        <dbReference type="PROSITE" id="PS51502"/>
    </source>
</evidence>
<dbReference type="PANTHER" id="PTHR37832">
    <property type="entry name" value="BLL2683 PROTEIN"/>
    <property type="match status" value="1"/>
</dbReference>
<dbReference type="SMART" id="SM00886">
    <property type="entry name" value="Dabb"/>
    <property type="match status" value="1"/>
</dbReference>
<dbReference type="AlphaFoldDB" id="A0A2U3LDH3"/>
<dbReference type="EMBL" id="OMOF01000409">
    <property type="protein sequence ID" value="SPF49963.1"/>
    <property type="molecule type" value="Genomic_DNA"/>
</dbReference>
<accession>A0A2U3LDH3</accession>
<dbReference type="PROSITE" id="PS51502">
    <property type="entry name" value="S_R_A_B_BARREL"/>
    <property type="match status" value="1"/>
</dbReference>